<proteinExistence type="predicted"/>
<gene>
    <name evidence="2" type="ORF">OsI_22445</name>
</gene>
<sequence length="269" mass="31944">MSHFWKGLHIAKKFCQLYTKRVVNNGRRTSFWDDVWLLQVPLRVYFEDLYKINEQQGGTVREIWQEGEWCLTFRRNLEVVSWDNWVELKSLLEGVEIKEGWDELKWALDEKKGYSSKSLYRALAFGGVIDTRAQGLWKAKIPLKIKHFLFMAMKGKIPCAAQLKKKKWKGEINCKMCDLEEDTEHILFRCALARFLWCAIREIAGWEMSPISFSDFFLFSKEGKEKKGGFLKWSLLQNEEMKDVLKAWIEDMRGRMRSWKPDIQLPEDL</sequence>
<evidence type="ECO:0000313" key="3">
    <source>
        <dbReference type="Proteomes" id="UP000007015"/>
    </source>
</evidence>
<dbReference type="Gramene" id="BGIOSGA021499-TA">
    <property type="protein sequence ID" value="BGIOSGA021499-PA"/>
    <property type="gene ID" value="BGIOSGA021499"/>
</dbReference>
<accession>A2YBG2</accession>
<dbReference type="Proteomes" id="UP000007015">
    <property type="component" value="Chromosome 6"/>
</dbReference>
<dbReference type="PANTHER" id="PTHR36617">
    <property type="entry name" value="PROTEIN, PUTATIVE-RELATED"/>
    <property type="match status" value="1"/>
</dbReference>
<feature type="domain" description="Reverse transcriptase zinc-binding" evidence="1">
    <location>
        <begin position="114"/>
        <end position="197"/>
    </location>
</feature>
<dbReference type="STRING" id="39946.A2YBG2"/>
<name>A2YBG2_ORYSI</name>
<keyword evidence="3" id="KW-1185">Reference proteome</keyword>
<dbReference type="HOGENOM" id="CLU_064178_0_0_1"/>
<dbReference type="EMBL" id="CM000131">
    <property type="protein sequence ID" value="EAZ00423.1"/>
    <property type="molecule type" value="Genomic_DNA"/>
</dbReference>
<dbReference type="Pfam" id="PF13966">
    <property type="entry name" value="zf-RVT"/>
    <property type="match status" value="1"/>
</dbReference>
<evidence type="ECO:0000259" key="1">
    <source>
        <dbReference type="Pfam" id="PF13966"/>
    </source>
</evidence>
<protein>
    <recommendedName>
        <fullName evidence="1">Reverse transcriptase zinc-binding domain-containing protein</fullName>
    </recommendedName>
</protein>
<evidence type="ECO:0000313" key="2">
    <source>
        <dbReference type="EMBL" id="EAZ00423.1"/>
    </source>
</evidence>
<dbReference type="OMA" id="GEINCKM"/>
<reference evidence="2 3" key="1">
    <citation type="journal article" date="2005" name="PLoS Biol.">
        <title>The genomes of Oryza sativa: a history of duplications.</title>
        <authorList>
            <person name="Yu J."/>
            <person name="Wang J."/>
            <person name="Lin W."/>
            <person name="Li S."/>
            <person name="Li H."/>
            <person name="Zhou J."/>
            <person name="Ni P."/>
            <person name="Dong W."/>
            <person name="Hu S."/>
            <person name="Zeng C."/>
            <person name="Zhang J."/>
            <person name="Zhang Y."/>
            <person name="Li R."/>
            <person name="Xu Z."/>
            <person name="Li S."/>
            <person name="Li X."/>
            <person name="Zheng H."/>
            <person name="Cong L."/>
            <person name="Lin L."/>
            <person name="Yin J."/>
            <person name="Geng J."/>
            <person name="Li G."/>
            <person name="Shi J."/>
            <person name="Liu J."/>
            <person name="Lv H."/>
            <person name="Li J."/>
            <person name="Wang J."/>
            <person name="Deng Y."/>
            <person name="Ran L."/>
            <person name="Shi X."/>
            <person name="Wang X."/>
            <person name="Wu Q."/>
            <person name="Li C."/>
            <person name="Ren X."/>
            <person name="Wang J."/>
            <person name="Wang X."/>
            <person name="Li D."/>
            <person name="Liu D."/>
            <person name="Zhang X."/>
            <person name="Ji Z."/>
            <person name="Zhao W."/>
            <person name="Sun Y."/>
            <person name="Zhang Z."/>
            <person name="Bao J."/>
            <person name="Han Y."/>
            <person name="Dong L."/>
            <person name="Ji J."/>
            <person name="Chen P."/>
            <person name="Wu S."/>
            <person name="Liu J."/>
            <person name="Xiao Y."/>
            <person name="Bu D."/>
            <person name="Tan J."/>
            <person name="Yang L."/>
            <person name="Ye C."/>
            <person name="Zhang J."/>
            <person name="Xu J."/>
            <person name="Zhou Y."/>
            <person name="Yu Y."/>
            <person name="Zhang B."/>
            <person name="Zhuang S."/>
            <person name="Wei H."/>
            <person name="Liu B."/>
            <person name="Lei M."/>
            <person name="Yu H."/>
            <person name="Li Y."/>
            <person name="Xu H."/>
            <person name="Wei S."/>
            <person name="He X."/>
            <person name="Fang L."/>
            <person name="Zhang Z."/>
            <person name="Zhang Y."/>
            <person name="Huang X."/>
            <person name="Su Z."/>
            <person name="Tong W."/>
            <person name="Li J."/>
            <person name="Tong Z."/>
            <person name="Li S."/>
            <person name="Ye J."/>
            <person name="Wang L."/>
            <person name="Fang L."/>
            <person name="Lei T."/>
            <person name="Chen C."/>
            <person name="Chen H."/>
            <person name="Xu Z."/>
            <person name="Li H."/>
            <person name="Huang H."/>
            <person name="Zhang F."/>
            <person name="Xu H."/>
            <person name="Li N."/>
            <person name="Zhao C."/>
            <person name="Li S."/>
            <person name="Dong L."/>
            <person name="Huang Y."/>
            <person name="Li L."/>
            <person name="Xi Y."/>
            <person name="Qi Q."/>
            <person name="Li W."/>
            <person name="Zhang B."/>
            <person name="Hu W."/>
            <person name="Zhang Y."/>
            <person name="Tian X."/>
            <person name="Jiao Y."/>
            <person name="Liang X."/>
            <person name="Jin J."/>
            <person name="Gao L."/>
            <person name="Zheng W."/>
            <person name="Hao B."/>
            <person name="Liu S."/>
            <person name="Wang W."/>
            <person name="Yuan L."/>
            <person name="Cao M."/>
            <person name="McDermott J."/>
            <person name="Samudrala R."/>
            <person name="Wang J."/>
            <person name="Wong G.K."/>
            <person name="Yang H."/>
        </authorList>
    </citation>
    <scope>NUCLEOTIDE SEQUENCE [LARGE SCALE GENOMIC DNA]</scope>
    <source>
        <strain evidence="3">cv. 93-11</strain>
    </source>
</reference>
<dbReference type="InterPro" id="IPR026960">
    <property type="entry name" value="RVT-Znf"/>
</dbReference>
<organism evidence="2 3">
    <name type="scientific">Oryza sativa subsp. indica</name>
    <name type="common">Rice</name>
    <dbReference type="NCBI Taxonomy" id="39946"/>
    <lineage>
        <taxon>Eukaryota</taxon>
        <taxon>Viridiplantae</taxon>
        <taxon>Streptophyta</taxon>
        <taxon>Embryophyta</taxon>
        <taxon>Tracheophyta</taxon>
        <taxon>Spermatophyta</taxon>
        <taxon>Magnoliopsida</taxon>
        <taxon>Liliopsida</taxon>
        <taxon>Poales</taxon>
        <taxon>Poaceae</taxon>
        <taxon>BOP clade</taxon>
        <taxon>Oryzoideae</taxon>
        <taxon>Oryzeae</taxon>
        <taxon>Oryzinae</taxon>
        <taxon>Oryza</taxon>
        <taxon>Oryza sativa</taxon>
    </lineage>
</organism>
<dbReference type="AlphaFoldDB" id="A2YBG2"/>
<dbReference type="PANTHER" id="PTHR36617:SF5">
    <property type="entry name" value="OS05G0421675 PROTEIN"/>
    <property type="match status" value="1"/>
</dbReference>